<dbReference type="RefSeq" id="WP_053412831.1">
    <property type="nucleotide sequence ID" value="NZ_CP006841.1"/>
</dbReference>
<dbReference type="KEGG" id="clw:CLAC_10465"/>
<organism evidence="1 2">
    <name type="scientific">Corynebacterium lactis RW2-5</name>
    <dbReference type="NCBI Taxonomy" id="1408189"/>
    <lineage>
        <taxon>Bacteria</taxon>
        <taxon>Bacillati</taxon>
        <taxon>Actinomycetota</taxon>
        <taxon>Actinomycetes</taxon>
        <taxon>Mycobacteriales</taxon>
        <taxon>Corynebacteriaceae</taxon>
        <taxon>Corynebacterium</taxon>
    </lineage>
</organism>
<dbReference type="InterPro" id="IPR036390">
    <property type="entry name" value="WH_DNA-bd_sf"/>
</dbReference>
<dbReference type="AlphaFoldDB" id="A0A0K2H2S3"/>
<evidence type="ECO:0000313" key="2">
    <source>
        <dbReference type="Proteomes" id="UP000058446"/>
    </source>
</evidence>
<protein>
    <submittedName>
        <fullName evidence="1">Transcriptional regulator</fullName>
    </submittedName>
</protein>
<dbReference type="EMBL" id="CP006841">
    <property type="protein sequence ID" value="ALA68021.1"/>
    <property type="molecule type" value="Genomic_DNA"/>
</dbReference>
<name>A0A0K2H2S3_9CORY</name>
<keyword evidence="2" id="KW-1185">Reference proteome</keyword>
<gene>
    <name evidence="1" type="ORF">CLAC_10465</name>
</gene>
<proteinExistence type="predicted"/>
<dbReference type="PATRIC" id="fig|1408189.4.peg.2105"/>
<dbReference type="STRING" id="1408189.CLAC_10465"/>
<dbReference type="Gene3D" id="1.10.10.10">
    <property type="entry name" value="Winged helix-like DNA-binding domain superfamily/Winged helix DNA-binding domain"/>
    <property type="match status" value="1"/>
</dbReference>
<dbReference type="SUPFAM" id="SSF46785">
    <property type="entry name" value="Winged helix' DNA-binding domain"/>
    <property type="match status" value="1"/>
</dbReference>
<sequence length="150" mass="16756">MRSDDIADLVYEIMLLSRLATQGIAPYKRQAVLDRSATILLARLTASAPMSVADLAEAFGLDISTVHRQVAAAMKHGLIERINDPEGGSAKLHRATVNGEKLLEEELGRRAQSIGYVTRQWPDSAVRELAQLLERFNKDVEALRQQHWPR</sequence>
<dbReference type="Proteomes" id="UP000058446">
    <property type="component" value="Chromosome"/>
</dbReference>
<dbReference type="OrthoDB" id="3239785at2"/>
<evidence type="ECO:0000313" key="1">
    <source>
        <dbReference type="EMBL" id="ALA68021.1"/>
    </source>
</evidence>
<accession>A0A0K2H2S3</accession>
<dbReference type="Pfam" id="PF25212">
    <property type="entry name" value="HVO_A0114"/>
    <property type="match status" value="1"/>
</dbReference>
<reference evidence="1 2" key="1">
    <citation type="submission" date="2013-10" db="EMBL/GenBank/DDBJ databases">
        <title>Complete genome sequence of Corynebacterium lactis DSM 45799(T), isolated from raw cow milk.</title>
        <authorList>
            <person name="Ruckert C."/>
            <person name="Albersmeier A."/>
            <person name="Lipski A."/>
            <person name="Kalinowski J."/>
        </authorList>
    </citation>
    <scope>NUCLEOTIDE SEQUENCE [LARGE SCALE GENOMIC DNA]</scope>
    <source>
        <strain evidence="1 2">RW2-5</strain>
    </source>
</reference>
<dbReference type="InterPro" id="IPR036388">
    <property type="entry name" value="WH-like_DNA-bd_sf"/>
</dbReference>